<keyword evidence="3" id="KW-0472">Membrane</keyword>
<dbReference type="PANTHER" id="PTHR46879:SF2">
    <property type="entry name" value="MICROTUBULE-ASSOCIATED SERINE_THREONINE-PROTEIN KINASE 3"/>
    <property type="match status" value="1"/>
</dbReference>
<protein>
    <submittedName>
        <fullName evidence="5">Zgc:162331</fullName>
    </submittedName>
</protein>
<dbReference type="CDD" id="cd00033">
    <property type="entry name" value="CCP"/>
    <property type="match status" value="1"/>
</dbReference>
<dbReference type="Proteomes" id="UP000694620">
    <property type="component" value="Chromosome 1"/>
</dbReference>
<dbReference type="Ensembl" id="ENSECRT00000012053.1">
    <property type="protein sequence ID" value="ENSECRP00000011861.1"/>
    <property type="gene ID" value="ENSECRG00000007917.1"/>
</dbReference>
<dbReference type="SUPFAM" id="SSF57535">
    <property type="entry name" value="Complement control module/SCR domain"/>
    <property type="match status" value="1"/>
</dbReference>
<dbReference type="InterPro" id="IPR053067">
    <property type="entry name" value="SUSD3"/>
</dbReference>
<evidence type="ECO:0000256" key="3">
    <source>
        <dbReference type="SAM" id="Phobius"/>
    </source>
</evidence>
<gene>
    <name evidence="5" type="primary">zgc:162331</name>
</gene>
<keyword evidence="3" id="KW-1133">Transmembrane helix</keyword>
<dbReference type="Pfam" id="PF00084">
    <property type="entry name" value="Sushi"/>
    <property type="match status" value="1"/>
</dbReference>
<dbReference type="RefSeq" id="XP_051778530.1">
    <property type="nucleotide sequence ID" value="XM_051922570.1"/>
</dbReference>
<reference evidence="5" key="2">
    <citation type="submission" date="2025-08" db="UniProtKB">
        <authorList>
            <consortium name="Ensembl"/>
        </authorList>
    </citation>
    <scope>IDENTIFICATION</scope>
</reference>
<evidence type="ECO:0000256" key="2">
    <source>
        <dbReference type="PROSITE-ProRule" id="PRU00302"/>
    </source>
</evidence>
<dbReference type="AlphaFoldDB" id="A0A8C4X7T4"/>
<keyword evidence="3" id="KW-0812">Transmembrane</keyword>
<feature type="transmembrane region" description="Helical" evidence="3">
    <location>
        <begin position="92"/>
        <end position="116"/>
    </location>
</feature>
<dbReference type="PANTHER" id="PTHR46879">
    <property type="entry name" value="SUSHI DOMAIN-CONTAINING PROTEIN 3"/>
    <property type="match status" value="1"/>
</dbReference>
<dbReference type="GeneTree" id="ENSGT00940000166253"/>
<dbReference type="InterPro" id="IPR000436">
    <property type="entry name" value="Sushi_SCR_CCP_dom"/>
</dbReference>
<keyword evidence="2" id="KW-0768">Sushi</keyword>
<evidence type="ECO:0000313" key="5">
    <source>
        <dbReference type="Ensembl" id="ENSECRP00000011861.1"/>
    </source>
</evidence>
<reference evidence="5" key="1">
    <citation type="submission" date="2021-06" db="EMBL/GenBank/DDBJ databases">
        <authorList>
            <consortium name="Wellcome Sanger Institute Data Sharing"/>
        </authorList>
    </citation>
    <scope>NUCLEOTIDE SEQUENCE [LARGE SCALE GENOMIC DNA]</scope>
</reference>
<dbReference type="SMART" id="SM00032">
    <property type="entry name" value="CCP"/>
    <property type="match status" value="1"/>
</dbReference>
<evidence type="ECO:0000259" key="4">
    <source>
        <dbReference type="PROSITE" id="PS50923"/>
    </source>
</evidence>
<keyword evidence="6" id="KW-1185">Reference proteome</keyword>
<dbReference type="Gene3D" id="2.10.70.10">
    <property type="entry name" value="Complement Module, domain 1"/>
    <property type="match status" value="1"/>
</dbReference>
<dbReference type="PROSITE" id="PS50923">
    <property type="entry name" value="SUSHI"/>
    <property type="match status" value="1"/>
</dbReference>
<dbReference type="InterPro" id="IPR035976">
    <property type="entry name" value="Sushi/SCR/CCP_sf"/>
</dbReference>
<sequence length="210" mass="23505">MTPEDTLNSTEVTTHASALQCELHTSQCGSFFIEEGSGTSVGTILVFWCKEGYQLVGSEKVTCELRKGAPVWNNHFPVCEAIPQPEDKGFQLAVLASIISCIIILTLSASFIVCCIRQKRLHLLENKRDVSDSRSHENLQKSSRQEIFSERQEYSNVVLQRILIPNAAPSLHLPPQSIDIHVQMVTTHPNILFSSPMETPRRHCLLLQPV</sequence>
<evidence type="ECO:0000256" key="1">
    <source>
        <dbReference type="ARBA" id="ARBA00023157"/>
    </source>
</evidence>
<keyword evidence="1" id="KW-1015">Disulfide bond</keyword>
<feature type="domain" description="Sushi" evidence="4">
    <location>
        <begin position="19"/>
        <end position="81"/>
    </location>
</feature>
<evidence type="ECO:0000313" key="6">
    <source>
        <dbReference type="Proteomes" id="UP000694620"/>
    </source>
</evidence>
<proteinExistence type="predicted"/>
<name>A0A8C4X7T4_ERPCA</name>
<reference evidence="5" key="3">
    <citation type="submission" date="2025-09" db="UniProtKB">
        <authorList>
            <consortium name="Ensembl"/>
        </authorList>
    </citation>
    <scope>IDENTIFICATION</scope>
</reference>
<accession>A0A8C4X7T4</accession>
<comment type="caution">
    <text evidence="2">Lacks conserved residue(s) required for the propagation of feature annotation.</text>
</comment>
<dbReference type="GeneID" id="114645939"/>
<organism evidence="5 6">
    <name type="scientific">Erpetoichthys calabaricus</name>
    <name type="common">Rope fish</name>
    <name type="synonym">Calamoichthys calabaricus</name>
    <dbReference type="NCBI Taxonomy" id="27687"/>
    <lineage>
        <taxon>Eukaryota</taxon>
        <taxon>Metazoa</taxon>
        <taxon>Chordata</taxon>
        <taxon>Craniata</taxon>
        <taxon>Vertebrata</taxon>
        <taxon>Euteleostomi</taxon>
        <taxon>Actinopterygii</taxon>
        <taxon>Polypteriformes</taxon>
        <taxon>Polypteridae</taxon>
        <taxon>Erpetoichthys</taxon>
    </lineage>
</organism>